<name>A0A8H7BPE0_9FUNG</name>
<dbReference type="InterPro" id="IPR011990">
    <property type="entry name" value="TPR-like_helical_dom_sf"/>
</dbReference>
<dbReference type="EMBL" id="JABAYA010000151">
    <property type="protein sequence ID" value="KAF7723451.1"/>
    <property type="molecule type" value="Genomic_DNA"/>
</dbReference>
<dbReference type="Proteomes" id="UP000605846">
    <property type="component" value="Unassembled WGS sequence"/>
</dbReference>
<dbReference type="OrthoDB" id="2338404at2759"/>
<evidence type="ECO:0000259" key="2">
    <source>
        <dbReference type="Pfam" id="PF01823"/>
    </source>
</evidence>
<organism evidence="3 4">
    <name type="scientific">Apophysomyces ossiformis</name>
    <dbReference type="NCBI Taxonomy" id="679940"/>
    <lineage>
        <taxon>Eukaryota</taxon>
        <taxon>Fungi</taxon>
        <taxon>Fungi incertae sedis</taxon>
        <taxon>Mucoromycota</taxon>
        <taxon>Mucoromycotina</taxon>
        <taxon>Mucoromycetes</taxon>
        <taxon>Mucorales</taxon>
        <taxon>Mucorineae</taxon>
        <taxon>Mucoraceae</taxon>
        <taxon>Apophysomyces</taxon>
    </lineage>
</organism>
<gene>
    <name evidence="3" type="ORF">EC973_002004</name>
</gene>
<evidence type="ECO:0000256" key="1">
    <source>
        <dbReference type="ARBA" id="ARBA00038101"/>
    </source>
</evidence>
<dbReference type="PANTHER" id="PTHR11102:SF162">
    <property type="entry name" value="HCP-LIKE PROTEIN"/>
    <property type="match status" value="1"/>
</dbReference>
<evidence type="ECO:0000313" key="4">
    <source>
        <dbReference type="Proteomes" id="UP000605846"/>
    </source>
</evidence>
<dbReference type="SMART" id="SM00671">
    <property type="entry name" value="SEL1"/>
    <property type="match status" value="5"/>
</dbReference>
<dbReference type="InterPro" id="IPR050767">
    <property type="entry name" value="Sel1_AlgK"/>
</dbReference>
<dbReference type="GO" id="GO:0036503">
    <property type="term" value="P:ERAD pathway"/>
    <property type="evidence" value="ECO:0007669"/>
    <property type="project" value="TreeGrafter"/>
</dbReference>
<dbReference type="Pfam" id="PF08238">
    <property type="entry name" value="Sel1"/>
    <property type="match status" value="4"/>
</dbReference>
<reference evidence="3" key="1">
    <citation type="submission" date="2020-01" db="EMBL/GenBank/DDBJ databases">
        <title>Genome Sequencing of Three Apophysomyces-Like Fungal Strains Confirms a Novel Fungal Genus in the Mucoromycota with divergent Burkholderia-like Endosymbiotic Bacteria.</title>
        <authorList>
            <person name="Stajich J.E."/>
            <person name="Macias A.M."/>
            <person name="Carter-House D."/>
            <person name="Lovett B."/>
            <person name="Kasson L.R."/>
            <person name="Berry K."/>
            <person name="Grigoriev I."/>
            <person name="Chang Y."/>
            <person name="Spatafora J."/>
            <person name="Kasson M.T."/>
        </authorList>
    </citation>
    <scope>NUCLEOTIDE SEQUENCE</scope>
    <source>
        <strain evidence="3">NRRL A-21654</strain>
    </source>
</reference>
<dbReference type="PANTHER" id="PTHR11102">
    <property type="entry name" value="SEL-1-LIKE PROTEIN"/>
    <property type="match status" value="1"/>
</dbReference>
<dbReference type="GO" id="GO:0005789">
    <property type="term" value="C:endoplasmic reticulum membrane"/>
    <property type="evidence" value="ECO:0007669"/>
    <property type="project" value="TreeGrafter"/>
</dbReference>
<feature type="domain" description="MACPF" evidence="2">
    <location>
        <begin position="475"/>
        <end position="656"/>
    </location>
</feature>
<comment type="caution">
    <text evidence="3">The sequence shown here is derived from an EMBL/GenBank/DDBJ whole genome shotgun (WGS) entry which is preliminary data.</text>
</comment>
<comment type="similarity">
    <text evidence="1">Belongs to the sel-1 family.</text>
</comment>
<dbReference type="Gene3D" id="1.25.40.10">
    <property type="entry name" value="Tetratricopeptide repeat domain"/>
    <property type="match status" value="2"/>
</dbReference>
<keyword evidence="4" id="KW-1185">Reference proteome</keyword>
<protein>
    <recommendedName>
        <fullName evidence="2">MACPF domain-containing protein</fullName>
    </recommendedName>
</protein>
<sequence>MIGGKILYKSSTAIKGAPQRILENVFKKKLSWHAIGGETSLLHDGQDISGWLESTATNPKVIAVLDVNPTYDLLSAETSEEIQRIYQVACHKSQVRIHPPLTSDEAHALVCLSKAYVKVGVTKGIHIDGALAKEDAVELVNRSDVKRLIRSVTVGGKPRVECMVRLAMLGTTLDTHAFLPKDALDETEECSGFRRAAMAYHLRVNGGELQPSTREVRYFVMYVTHRELVFDPDYVKATDNFRQAINKALAMENDQEKYKELQKVFERFGYYYPSTISLGGRLTTKTFDDKPLGARSFEEAMLYTRKLLDMSSVGRNVKAHTIGGSPAVTGSQDWIDSVGNNQTRIQFGSMRPLYELLDGEQRGLIVRLYDEFKPLDWDLPDIPKAVHFDGVKAQDKAIEYIEGKTLFKMIMLKKFSEQPLMQHISKYGNGFEDIERYTSLDIRSDIDFPGSTGFIAGSKAAYKERHTLRKPYKTKRSLYETGFVIYKELHLYDEFIRPTRQFQEAIRNALQVGKQDIDKYYALQDVFQRFGYFYPSIVQIGGRITLKSPAAQEIKSEKLTAAANEQVTKDTERQRQSGNSREITKYERKLSKQILSKAIEKSIARSEKWTALGGDSVSLLWNDVKSWISTVKGNQVTIRYRDLQPLYKLLDEEQRHKVQLIYENILMMDHRLRYHYLLEMTIDKAMLTDQCSNDSREIYEPTDSLFETLMAETFDDSIAALDFCRNICYQWEFFIIEEMVTDEIICIYCAHGKLSEDSSYFSQPNQRICPWSVMLSQDEDGLWRFHKFEDESECLHNHKLLPANTSNEEVVTDERKTPLTTSKAENKVIVELLLVAPVRYLLHYVRYGDIVRLRLKYQQEPLHPDTYKYVSASKILKATARQASHDANLELANIARRSDNDFLWKIVRCPLGATDSLPDTHINVETSEDTGNNHILNGDVVFFESQAFLKGGERVYLHMVKGKFECIVWKDPKPELRGWRVRHVNDYVTKRIWQGNSTPENKKKLRLDAITRKISLDSAHDQYRLGRACMYGMLGVDIDNARAMKYLRLAANQGHIDAYFHLAILLQNMEEYQKALDVYNEAAFVPVLECYRDLGDLYHTGFSRNGAVVPKSPETAFLCYSVASIFGDIKAALRVGEYYEKGLHHSFGVDYSKALRWYEYISSQFNIPAANTAIGRVKHTLANATTDPLKQGELRQEAFKAFNEAVNDDPYAKFMVGMYHLNGWVHQQSDPNFGFQTLLSLIETGLDMAFFGISKCYEEGIGVEQDSTLAAVFRELAVNMSEL</sequence>
<dbReference type="InterPro" id="IPR020864">
    <property type="entry name" value="MACPF"/>
</dbReference>
<dbReference type="InterPro" id="IPR006597">
    <property type="entry name" value="Sel1-like"/>
</dbReference>
<proteinExistence type="inferred from homology"/>
<accession>A0A8H7BPE0</accession>
<dbReference type="SUPFAM" id="SSF81901">
    <property type="entry name" value="HCP-like"/>
    <property type="match status" value="2"/>
</dbReference>
<evidence type="ECO:0000313" key="3">
    <source>
        <dbReference type="EMBL" id="KAF7723451.1"/>
    </source>
</evidence>
<dbReference type="Pfam" id="PF01823">
    <property type="entry name" value="MACPF"/>
    <property type="match status" value="1"/>
</dbReference>